<dbReference type="GO" id="GO:0005886">
    <property type="term" value="C:plasma membrane"/>
    <property type="evidence" value="ECO:0007669"/>
    <property type="project" value="UniProtKB-SubCell"/>
</dbReference>
<dbReference type="PROSITE" id="PS50850">
    <property type="entry name" value="MFS"/>
    <property type="match status" value="1"/>
</dbReference>
<organism evidence="7 8">
    <name type="scientific">Pseudonocardia bannensis</name>
    <dbReference type="NCBI Taxonomy" id="630973"/>
    <lineage>
        <taxon>Bacteria</taxon>
        <taxon>Bacillati</taxon>
        <taxon>Actinomycetota</taxon>
        <taxon>Actinomycetes</taxon>
        <taxon>Pseudonocardiales</taxon>
        <taxon>Pseudonocardiaceae</taxon>
        <taxon>Pseudonocardia</taxon>
    </lineage>
</organism>
<proteinExistence type="predicted"/>
<feature type="transmembrane region" description="Helical" evidence="5">
    <location>
        <begin position="95"/>
        <end position="114"/>
    </location>
</feature>
<keyword evidence="4 5" id="KW-0472">Membrane</keyword>
<sequence>MASVVLLLICQVLAMTVWFSSTAALPQIVRSEPLSDFRIAAMTSAVQIGFVVGTLVSAGLRLPDRVDPRALFLVSAVSAGVLTAGLATVPPAGGLAIGLRVAAGVCLAGVYPIGLRIAATWASGDLGWLMGLLVGALTLGSASPHLVLAATYGLADWRWVYLVAACAACASGLLITQIGLGPRQVATPRIALAAATLAWRSAPMRLANLGYLGHMWELYALWAWIGAFFHASFAAAGTAQTGSLAGLATFAVIGAGALGAGLGGICADRVGRTATTMAAMAGSASCALVMGWLFAGPPVLLIALGIVWGITVIADSAQFSASIAELSDPSTVGTMLTIQTSAGFFLTLFSIQLMGPVVATFGWPGGFSMLAVGPILGCWAMARLRTHPAARTLAGGLR</sequence>
<feature type="transmembrane region" description="Helical" evidence="5">
    <location>
        <begin position="361"/>
        <end position="382"/>
    </location>
</feature>
<dbReference type="InterPro" id="IPR020846">
    <property type="entry name" value="MFS_dom"/>
</dbReference>
<dbReference type="EMBL" id="JAAXKZ010000106">
    <property type="protein sequence ID" value="NMH94357.1"/>
    <property type="molecule type" value="Genomic_DNA"/>
</dbReference>
<name>A0A848DNJ1_9PSEU</name>
<evidence type="ECO:0000259" key="6">
    <source>
        <dbReference type="PROSITE" id="PS50850"/>
    </source>
</evidence>
<keyword evidence="3 5" id="KW-1133">Transmembrane helix</keyword>
<feature type="transmembrane region" description="Helical" evidence="5">
    <location>
        <begin position="218"/>
        <end position="238"/>
    </location>
</feature>
<accession>A0A848DNJ1</accession>
<dbReference type="SUPFAM" id="SSF103473">
    <property type="entry name" value="MFS general substrate transporter"/>
    <property type="match status" value="1"/>
</dbReference>
<dbReference type="PANTHER" id="PTHR23521:SF3">
    <property type="entry name" value="MFS TRANSPORTER"/>
    <property type="match status" value="1"/>
</dbReference>
<reference evidence="7 8" key="1">
    <citation type="submission" date="2020-04" db="EMBL/GenBank/DDBJ databases">
        <authorList>
            <person name="Klaysubun C."/>
            <person name="Duangmal K."/>
            <person name="Lipun K."/>
        </authorList>
    </citation>
    <scope>NUCLEOTIDE SEQUENCE [LARGE SCALE GENOMIC DNA]</scope>
    <source>
        <strain evidence="7 8">DSM 45300</strain>
    </source>
</reference>
<dbReference type="InterPro" id="IPR011701">
    <property type="entry name" value="MFS"/>
</dbReference>
<feature type="domain" description="Major facilitator superfamily (MFS) profile" evidence="6">
    <location>
        <begin position="1"/>
        <end position="389"/>
    </location>
</feature>
<dbReference type="GO" id="GO:0022857">
    <property type="term" value="F:transmembrane transporter activity"/>
    <property type="evidence" value="ECO:0007669"/>
    <property type="project" value="InterPro"/>
</dbReference>
<evidence type="ECO:0000256" key="4">
    <source>
        <dbReference type="ARBA" id="ARBA00023136"/>
    </source>
</evidence>
<comment type="subcellular location">
    <subcellularLocation>
        <location evidence="1">Cell membrane</location>
        <topology evidence="1">Multi-pass membrane protein</topology>
    </subcellularLocation>
</comment>
<feature type="transmembrane region" description="Helical" evidence="5">
    <location>
        <begin position="159"/>
        <end position="180"/>
    </location>
</feature>
<evidence type="ECO:0000313" key="7">
    <source>
        <dbReference type="EMBL" id="NMH94357.1"/>
    </source>
</evidence>
<dbReference type="InterPro" id="IPR036259">
    <property type="entry name" value="MFS_trans_sf"/>
</dbReference>
<comment type="caution">
    <text evidence="7">The sequence shown here is derived from an EMBL/GenBank/DDBJ whole genome shotgun (WGS) entry which is preliminary data.</text>
</comment>
<keyword evidence="8" id="KW-1185">Reference proteome</keyword>
<evidence type="ECO:0000313" key="8">
    <source>
        <dbReference type="Proteomes" id="UP000586918"/>
    </source>
</evidence>
<evidence type="ECO:0000256" key="2">
    <source>
        <dbReference type="ARBA" id="ARBA00022692"/>
    </source>
</evidence>
<evidence type="ECO:0000256" key="1">
    <source>
        <dbReference type="ARBA" id="ARBA00004651"/>
    </source>
</evidence>
<dbReference type="Gene3D" id="1.20.1250.20">
    <property type="entry name" value="MFS general substrate transporter like domains"/>
    <property type="match status" value="2"/>
</dbReference>
<protein>
    <submittedName>
        <fullName evidence="7">MFS transporter</fullName>
    </submittedName>
</protein>
<gene>
    <name evidence="7" type="ORF">HF519_22805</name>
</gene>
<dbReference type="Pfam" id="PF07690">
    <property type="entry name" value="MFS_1"/>
    <property type="match status" value="1"/>
</dbReference>
<dbReference type="Proteomes" id="UP000586918">
    <property type="component" value="Unassembled WGS sequence"/>
</dbReference>
<feature type="transmembrane region" description="Helical" evidence="5">
    <location>
        <begin position="70"/>
        <end position="89"/>
    </location>
</feature>
<feature type="transmembrane region" description="Helical" evidence="5">
    <location>
        <begin position="126"/>
        <end position="147"/>
    </location>
</feature>
<evidence type="ECO:0000256" key="5">
    <source>
        <dbReference type="SAM" id="Phobius"/>
    </source>
</evidence>
<evidence type="ECO:0000256" key="3">
    <source>
        <dbReference type="ARBA" id="ARBA00022989"/>
    </source>
</evidence>
<feature type="transmembrane region" description="Helical" evidence="5">
    <location>
        <begin position="244"/>
        <end position="265"/>
    </location>
</feature>
<feature type="transmembrane region" description="Helical" evidence="5">
    <location>
        <begin position="39"/>
        <end position="58"/>
    </location>
</feature>
<dbReference type="PANTHER" id="PTHR23521">
    <property type="entry name" value="TRANSPORTER MFS SUPERFAMILY"/>
    <property type="match status" value="1"/>
</dbReference>
<keyword evidence="2 5" id="KW-0812">Transmembrane</keyword>
<dbReference type="AlphaFoldDB" id="A0A848DNJ1"/>